<dbReference type="SUPFAM" id="SSF52540">
    <property type="entry name" value="P-loop containing nucleoside triphosphate hydrolases"/>
    <property type="match status" value="2"/>
</dbReference>
<dbReference type="Pfam" id="PF13604">
    <property type="entry name" value="AAA_30"/>
    <property type="match status" value="1"/>
</dbReference>
<name>A0A1I5MJL8_9HYPH</name>
<dbReference type="GO" id="GO:0005524">
    <property type="term" value="F:ATP binding"/>
    <property type="evidence" value="ECO:0007669"/>
    <property type="project" value="UniProtKB-KW"/>
</dbReference>
<dbReference type="InterPro" id="IPR027417">
    <property type="entry name" value="P-loop_NTPase"/>
</dbReference>
<accession>A0A1I5MJL8</accession>
<keyword evidence="1" id="KW-0547">Nucleotide-binding</keyword>
<dbReference type="Proteomes" id="UP000199236">
    <property type="component" value="Unassembled WGS sequence"/>
</dbReference>
<dbReference type="CDD" id="cd18809">
    <property type="entry name" value="SF1_C_RecD"/>
    <property type="match status" value="1"/>
</dbReference>
<evidence type="ECO:0000259" key="3">
    <source>
        <dbReference type="SMART" id="SM00382"/>
    </source>
</evidence>
<reference evidence="4 5" key="1">
    <citation type="submission" date="2016-10" db="EMBL/GenBank/DDBJ databases">
        <authorList>
            <person name="de Groot N.N."/>
        </authorList>
    </citation>
    <scope>NUCLEOTIDE SEQUENCE [LARGE SCALE GENOMIC DNA]</scope>
    <source>
        <strain evidence="4 5">CGMCC 1.9157</strain>
    </source>
</reference>
<dbReference type="InterPro" id="IPR029493">
    <property type="entry name" value="RecD2-like_HHH"/>
</dbReference>
<dbReference type="OrthoDB" id="1826980at2"/>
<evidence type="ECO:0000313" key="4">
    <source>
        <dbReference type="EMBL" id="SFP09794.1"/>
    </source>
</evidence>
<organism evidence="4 5">
    <name type="scientific">Cohaesibacter marisflavi</name>
    <dbReference type="NCBI Taxonomy" id="655353"/>
    <lineage>
        <taxon>Bacteria</taxon>
        <taxon>Pseudomonadati</taxon>
        <taxon>Pseudomonadota</taxon>
        <taxon>Alphaproteobacteria</taxon>
        <taxon>Hyphomicrobiales</taxon>
        <taxon>Cohaesibacteraceae</taxon>
    </lineage>
</organism>
<dbReference type="EMBL" id="FOVR01000022">
    <property type="protein sequence ID" value="SFP09794.1"/>
    <property type="molecule type" value="Genomic_DNA"/>
</dbReference>
<gene>
    <name evidence="4" type="ORF">SAMN04488056_1222</name>
</gene>
<feature type="domain" description="AAA+ ATPase" evidence="3">
    <location>
        <begin position="341"/>
        <end position="477"/>
    </location>
</feature>
<dbReference type="InterPro" id="IPR050534">
    <property type="entry name" value="Coronavir_polyprotein_1ab"/>
</dbReference>
<protein>
    <submittedName>
        <fullName evidence="4">Exodeoxyribonuclease V alpha subunit</fullName>
    </submittedName>
</protein>
<dbReference type="GO" id="GO:0003678">
    <property type="term" value="F:DNA helicase activity"/>
    <property type="evidence" value="ECO:0007669"/>
    <property type="project" value="UniProtKB-ARBA"/>
</dbReference>
<evidence type="ECO:0000313" key="5">
    <source>
        <dbReference type="Proteomes" id="UP000199236"/>
    </source>
</evidence>
<evidence type="ECO:0000256" key="1">
    <source>
        <dbReference type="ARBA" id="ARBA00022741"/>
    </source>
</evidence>
<dbReference type="Gene3D" id="3.40.50.300">
    <property type="entry name" value="P-loop containing nucleotide triphosphate hydrolases"/>
    <property type="match status" value="2"/>
</dbReference>
<dbReference type="InterPro" id="IPR003593">
    <property type="entry name" value="AAA+_ATPase"/>
</dbReference>
<proteinExistence type="predicted"/>
<dbReference type="PANTHER" id="PTHR43788:SF6">
    <property type="entry name" value="DNA HELICASE B"/>
    <property type="match status" value="1"/>
</dbReference>
<dbReference type="RefSeq" id="WP_090075561.1">
    <property type="nucleotide sequence ID" value="NZ_FOVR01000022.1"/>
</dbReference>
<keyword evidence="2" id="KW-0067">ATP-binding</keyword>
<keyword evidence="5" id="KW-1185">Reference proteome</keyword>
<dbReference type="InterPro" id="IPR027785">
    <property type="entry name" value="UvrD-like_helicase_C"/>
</dbReference>
<dbReference type="PANTHER" id="PTHR43788">
    <property type="entry name" value="DNA2/NAM7 HELICASE FAMILY MEMBER"/>
    <property type="match status" value="1"/>
</dbReference>
<dbReference type="Pfam" id="PF14490">
    <property type="entry name" value="HHH_RecD2"/>
    <property type="match status" value="1"/>
</dbReference>
<evidence type="ECO:0000256" key="2">
    <source>
        <dbReference type="ARBA" id="ARBA00022840"/>
    </source>
</evidence>
<dbReference type="AlphaFoldDB" id="A0A1I5MJL8"/>
<dbReference type="Gene3D" id="2.30.30.940">
    <property type="match status" value="1"/>
</dbReference>
<dbReference type="Pfam" id="PF13538">
    <property type="entry name" value="UvrD_C_2"/>
    <property type="match status" value="1"/>
</dbReference>
<dbReference type="CDD" id="cd17933">
    <property type="entry name" value="DEXSc_RecD-like"/>
    <property type="match status" value="1"/>
</dbReference>
<dbReference type="SMART" id="SM00382">
    <property type="entry name" value="AAA"/>
    <property type="match status" value="1"/>
</dbReference>
<dbReference type="STRING" id="655353.SAMN04488056_1222"/>
<sequence length="722" mass="80546">MKIQISNVRRNGFLSARELNSDGTYVQRDRNLCCVFPNTFSGAVLPGSIWQVDGPIVENRINVSGKIFVEDLMKCEIVELEMISTNLLQIWLSKNIKKVGPQRARRFANYPDFIALAQSADTNELLKIPTMTAEMAQEIIVKFPSEDQIETINWFSQKSIPFKVAYRMWEVMGPDAISYVQQNPFDLTKFGVRFKVCFSLAEDLGFASDSEIVLAAKAADVVNHICATTGSTAVSHDKFNTECARRGYNTPTKLLNAAGAQRSLGLIDGKVITELNYIVENEVANILKSSAQRIDGEGHNLADWEIGLSDRKIILQIDSYQRRIPYKLTQNQRGTILGAIRSKVALISGGAGTGKTTILKGIIHILDRISPGINITQLALSGRASQRMAEATGRPASTIAKFITDIRNMAEEKRPQHCVVIIDEASMVDIYSMHKLLSLMHPSTRYLLVGDDQQLPPVGGGLVFHALLDSEVFPTFNLMTVQRQSQDSLIHQFATAIRNNSYYHLPHSRNPCGIDCAISPTDRIIEIWEHDSYDTMILCPTRNGPVGVRKLNQDIQSRVGNNRPAIPYFDQEEGMIEFVSSEGSRFRLDDPILITKNSYDIDVRNGEIGRLVAIFDEPNEDGAFGILLLNNRQLSVDLSLLQKMELAYAVSIHKSQGSQWRNTIVAIDHTSDRMLDKTLLYTAVTRATHRCVLACDDEQILHQAATGGSKALNRDVALRFFL</sequence>